<dbReference type="Proteomes" id="UP000799437">
    <property type="component" value="Unassembled WGS sequence"/>
</dbReference>
<dbReference type="EMBL" id="ML996582">
    <property type="protein sequence ID" value="KAF2753903.1"/>
    <property type="molecule type" value="Genomic_DNA"/>
</dbReference>
<dbReference type="AlphaFoldDB" id="A0A6A6VUK7"/>
<reference evidence="1" key="1">
    <citation type="journal article" date="2020" name="Stud. Mycol.">
        <title>101 Dothideomycetes genomes: a test case for predicting lifestyles and emergence of pathogens.</title>
        <authorList>
            <person name="Haridas S."/>
            <person name="Albert R."/>
            <person name="Binder M."/>
            <person name="Bloem J."/>
            <person name="Labutti K."/>
            <person name="Salamov A."/>
            <person name="Andreopoulos B."/>
            <person name="Baker S."/>
            <person name="Barry K."/>
            <person name="Bills G."/>
            <person name="Bluhm B."/>
            <person name="Cannon C."/>
            <person name="Castanera R."/>
            <person name="Culley D."/>
            <person name="Daum C."/>
            <person name="Ezra D."/>
            <person name="Gonzalez J."/>
            <person name="Henrissat B."/>
            <person name="Kuo A."/>
            <person name="Liang C."/>
            <person name="Lipzen A."/>
            <person name="Lutzoni F."/>
            <person name="Magnuson J."/>
            <person name="Mondo S."/>
            <person name="Nolan M."/>
            <person name="Ohm R."/>
            <person name="Pangilinan J."/>
            <person name="Park H.-J."/>
            <person name="Ramirez L."/>
            <person name="Alfaro M."/>
            <person name="Sun H."/>
            <person name="Tritt A."/>
            <person name="Yoshinaga Y."/>
            <person name="Zwiers L.-H."/>
            <person name="Turgeon B."/>
            <person name="Goodwin S."/>
            <person name="Spatafora J."/>
            <person name="Crous P."/>
            <person name="Grigoriev I."/>
        </authorList>
    </citation>
    <scope>NUCLEOTIDE SEQUENCE</scope>
    <source>
        <strain evidence="1">CBS 121739</strain>
    </source>
</reference>
<keyword evidence="2" id="KW-1185">Reference proteome</keyword>
<evidence type="ECO:0000313" key="2">
    <source>
        <dbReference type="Proteomes" id="UP000799437"/>
    </source>
</evidence>
<accession>A0A6A6VUK7</accession>
<organism evidence="1 2">
    <name type="scientific">Pseudovirgaria hyperparasitica</name>
    <dbReference type="NCBI Taxonomy" id="470096"/>
    <lineage>
        <taxon>Eukaryota</taxon>
        <taxon>Fungi</taxon>
        <taxon>Dikarya</taxon>
        <taxon>Ascomycota</taxon>
        <taxon>Pezizomycotina</taxon>
        <taxon>Dothideomycetes</taxon>
        <taxon>Dothideomycetes incertae sedis</taxon>
        <taxon>Acrospermales</taxon>
        <taxon>Acrospermaceae</taxon>
        <taxon>Pseudovirgaria</taxon>
    </lineage>
</organism>
<sequence length="99" mass="11294">MVSLFQYVGIIQVIRSTIIFNRQQISSLLYIDALVDEDHRILLSDQSISVMYAFDMRGSWFALSTVTLCGIAITRDQFLAVRDQSWTNTGKKDGKELET</sequence>
<name>A0A6A6VUK7_9PEZI</name>
<dbReference type="GeneID" id="54489580"/>
<protein>
    <submittedName>
        <fullName evidence="1">Uncharacterized protein</fullName>
    </submittedName>
</protein>
<gene>
    <name evidence="1" type="ORF">EJ05DRAFT_514396</name>
</gene>
<proteinExistence type="predicted"/>
<dbReference type="RefSeq" id="XP_033596354.1">
    <property type="nucleotide sequence ID" value="XM_033748526.1"/>
</dbReference>
<evidence type="ECO:0000313" key="1">
    <source>
        <dbReference type="EMBL" id="KAF2753903.1"/>
    </source>
</evidence>